<feature type="non-terminal residue" evidence="2">
    <location>
        <position position="86"/>
    </location>
</feature>
<sequence length="86" mass="9173">MYWAGPVPFLLAPPPPMSAFSPGSSKAAATAPELAPDAPLMDRWAPQPHQELTGGSALQPTSPAQYSTSPFLPLLFFLHSSHLVEF</sequence>
<accession>A0A816UZ62</accession>
<proteinExistence type="predicted"/>
<protein>
    <submittedName>
        <fullName evidence="2">(rape) hypothetical protein</fullName>
    </submittedName>
</protein>
<dbReference type="EMBL" id="HG994372">
    <property type="protein sequence ID" value="CAF2117187.1"/>
    <property type="molecule type" value="Genomic_DNA"/>
</dbReference>
<organism evidence="2">
    <name type="scientific">Brassica napus</name>
    <name type="common">Rape</name>
    <dbReference type="NCBI Taxonomy" id="3708"/>
    <lineage>
        <taxon>Eukaryota</taxon>
        <taxon>Viridiplantae</taxon>
        <taxon>Streptophyta</taxon>
        <taxon>Embryophyta</taxon>
        <taxon>Tracheophyta</taxon>
        <taxon>Spermatophyta</taxon>
        <taxon>Magnoliopsida</taxon>
        <taxon>eudicotyledons</taxon>
        <taxon>Gunneridae</taxon>
        <taxon>Pentapetalae</taxon>
        <taxon>rosids</taxon>
        <taxon>malvids</taxon>
        <taxon>Brassicales</taxon>
        <taxon>Brassicaceae</taxon>
        <taxon>Brassiceae</taxon>
        <taxon>Brassica</taxon>
    </lineage>
</organism>
<evidence type="ECO:0000313" key="2">
    <source>
        <dbReference type="EMBL" id="CAF2117187.1"/>
    </source>
</evidence>
<gene>
    <name evidence="2" type="ORF">DARMORV10_C08P54240.1</name>
</gene>
<evidence type="ECO:0000256" key="1">
    <source>
        <dbReference type="SAM" id="MobiDB-lite"/>
    </source>
</evidence>
<reference evidence="2" key="1">
    <citation type="submission" date="2021-01" db="EMBL/GenBank/DDBJ databases">
        <authorList>
            <consortium name="Genoscope - CEA"/>
            <person name="William W."/>
        </authorList>
    </citation>
    <scope>NUCLEOTIDE SEQUENCE</scope>
</reference>
<dbReference type="Proteomes" id="UP001295469">
    <property type="component" value="Chromosome C08"/>
</dbReference>
<name>A0A816UZ62_BRANA</name>
<dbReference type="AlphaFoldDB" id="A0A816UZ62"/>
<feature type="region of interest" description="Disordered" evidence="1">
    <location>
        <begin position="38"/>
        <end position="64"/>
    </location>
</feature>